<keyword evidence="5" id="KW-0813">Transport</keyword>
<dbReference type="PANTHER" id="PTHR15726">
    <property type="entry name" value="RAB11-FAMILY INTERACTING PROTEIN"/>
    <property type="match status" value="1"/>
</dbReference>
<dbReference type="GO" id="GO:0030496">
    <property type="term" value="C:midbody"/>
    <property type="evidence" value="ECO:0007669"/>
    <property type="project" value="UniProtKB-SubCell"/>
</dbReference>
<dbReference type="Pfam" id="PF09457">
    <property type="entry name" value="RBD-FIP"/>
    <property type="match status" value="1"/>
</dbReference>
<dbReference type="InterPro" id="IPR011992">
    <property type="entry name" value="EF-hand-dom_pair"/>
</dbReference>
<evidence type="ECO:0000256" key="2">
    <source>
        <dbReference type="ARBA" id="ARBA00004541"/>
    </source>
</evidence>
<dbReference type="GO" id="GO:0032154">
    <property type="term" value="C:cleavage furrow"/>
    <property type="evidence" value="ECO:0007669"/>
    <property type="project" value="UniProtKB-SubCell"/>
</dbReference>
<dbReference type="GO" id="GO:0051301">
    <property type="term" value="P:cell division"/>
    <property type="evidence" value="ECO:0007669"/>
    <property type="project" value="UniProtKB-KW"/>
</dbReference>
<comment type="caution">
    <text evidence="16">The sequence shown here is derived from an EMBL/GenBank/DDBJ whole genome shotgun (WGS) entry which is preliminary data.</text>
</comment>
<feature type="compositionally biased region" description="Polar residues" evidence="13">
    <location>
        <begin position="190"/>
        <end position="208"/>
    </location>
</feature>
<evidence type="ECO:0000259" key="14">
    <source>
        <dbReference type="PROSITE" id="PS50222"/>
    </source>
</evidence>
<evidence type="ECO:0000256" key="4">
    <source>
        <dbReference type="ARBA" id="ARBA00004654"/>
    </source>
</evidence>
<reference evidence="16" key="1">
    <citation type="submission" date="2021-02" db="EMBL/GenBank/DDBJ databases">
        <title>Comparative genomics reveals that relaxation of natural selection precedes convergent phenotypic evolution of cavefish.</title>
        <authorList>
            <person name="Peng Z."/>
        </authorList>
    </citation>
    <scope>NUCLEOTIDE SEQUENCE</scope>
    <source>
        <tissue evidence="16">Muscle</tissue>
    </source>
</reference>
<dbReference type="PROSITE" id="PS50222">
    <property type="entry name" value="EF_HAND_2"/>
    <property type="match status" value="1"/>
</dbReference>
<keyword evidence="7" id="KW-0967">Endosome</keyword>
<feature type="region of interest" description="Disordered" evidence="13">
    <location>
        <begin position="99"/>
        <end position="136"/>
    </location>
</feature>
<name>A0A9W7WMA2_TRIRA</name>
<evidence type="ECO:0000256" key="9">
    <source>
        <dbReference type="ARBA" id="ARBA00023136"/>
    </source>
</evidence>
<evidence type="ECO:0000256" key="5">
    <source>
        <dbReference type="ARBA" id="ARBA00022448"/>
    </source>
</evidence>
<dbReference type="AlphaFoldDB" id="A0A9W7WMA2"/>
<dbReference type="SUPFAM" id="SSF47473">
    <property type="entry name" value="EF-hand"/>
    <property type="match status" value="1"/>
</dbReference>
<dbReference type="InterPro" id="IPR002048">
    <property type="entry name" value="EF_hand_dom"/>
</dbReference>
<dbReference type="FunFam" id="1.20.5.2440:FF:000001">
    <property type="entry name" value="RAB11 family interacting protein 4"/>
    <property type="match status" value="1"/>
</dbReference>
<dbReference type="SUPFAM" id="SSF144270">
    <property type="entry name" value="Eferin C-derminal domain-like"/>
    <property type="match status" value="1"/>
</dbReference>
<organism evidence="16 17">
    <name type="scientific">Triplophysa rosa</name>
    <name type="common">Cave loach</name>
    <dbReference type="NCBI Taxonomy" id="992332"/>
    <lineage>
        <taxon>Eukaryota</taxon>
        <taxon>Metazoa</taxon>
        <taxon>Chordata</taxon>
        <taxon>Craniata</taxon>
        <taxon>Vertebrata</taxon>
        <taxon>Euteleostomi</taxon>
        <taxon>Actinopterygii</taxon>
        <taxon>Neopterygii</taxon>
        <taxon>Teleostei</taxon>
        <taxon>Ostariophysi</taxon>
        <taxon>Cypriniformes</taxon>
        <taxon>Nemacheilidae</taxon>
        <taxon>Triplophysa</taxon>
    </lineage>
</organism>
<dbReference type="Gene3D" id="1.20.5.2440">
    <property type="match status" value="1"/>
</dbReference>
<keyword evidence="17" id="KW-1185">Reference proteome</keyword>
<dbReference type="GO" id="GO:0055038">
    <property type="term" value="C:recycling endosome membrane"/>
    <property type="evidence" value="ECO:0007669"/>
    <property type="project" value="UniProtKB-SubCell"/>
</dbReference>
<dbReference type="GO" id="GO:0032456">
    <property type="term" value="P:endocytic recycling"/>
    <property type="evidence" value="ECO:0007669"/>
    <property type="project" value="TreeGrafter"/>
</dbReference>
<evidence type="ECO:0000313" key="17">
    <source>
        <dbReference type="Proteomes" id="UP001059041"/>
    </source>
</evidence>
<dbReference type="InterPro" id="IPR051977">
    <property type="entry name" value="Rab11-interacting_regulator"/>
</dbReference>
<keyword evidence="8 12" id="KW-0175">Coiled coil</keyword>
<protein>
    <submittedName>
        <fullName evidence="16">Rab11 family-interacting protein 4A</fullName>
    </submittedName>
</protein>
<accession>A0A9W7WMA2</accession>
<dbReference type="Proteomes" id="UP001059041">
    <property type="component" value="Linkage Group LG11"/>
</dbReference>
<evidence type="ECO:0000256" key="6">
    <source>
        <dbReference type="ARBA" id="ARBA00022618"/>
    </source>
</evidence>
<dbReference type="InterPro" id="IPR019018">
    <property type="entry name" value="Rab-bd_FIP-RBD"/>
</dbReference>
<feature type="region of interest" description="Disordered" evidence="13">
    <location>
        <begin position="168"/>
        <end position="208"/>
    </location>
</feature>
<dbReference type="PANTHER" id="PTHR15726:SF5">
    <property type="entry name" value="RAB11 FAMILY-INTERACTING PROTEIN 4"/>
    <property type="match status" value="1"/>
</dbReference>
<dbReference type="GO" id="GO:0032465">
    <property type="term" value="P:regulation of cytokinesis"/>
    <property type="evidence" value="ECO:0007669"/>
    <property type="project" value="TreeGrafter"/>
</dbReference>
<dbReference type="GO" id="GO:0030139">
    <property type="term" value="C:endocytic vesicle"/>
    <property type="evidence" value="ECO:0007669"/>
    <property type="project" value="TreeGrafter"/>
</dbReference>
<evidence type="ECO:0000256" key="7">
    <source>
        <dbReference type="ARBA" id="ARBA00022753"/>
    </source>
</evidence>
<dbReference type="EMBL" id="JAFHDT010000011">
    <property type="protein sequence ID" value="KAI7803628.1"/>
    <property type="molecule type" value="Genomic_DNA"/>
</dbReference>
<feature type="domain" description="EF-hand" evidence="14">
    <location>
        <begin position="14"/>
        <end position="49"/>
    </location>
</feature>
<dbReference type="PROSITE" id="PS51511">
    <property type="entry name" value="FIP_RBD"/>
    <property type="match status" value="1"/>
</dbReference>
<keyword evidence="10" id="KW-0131">Cell cycle</keyword>
<dbReference type="InterPro" id="IPR057316">
    <property type="entry name" value="Rab11-FIP3/4_dom"/>
</dbReference>
<dbReference type="InterPro" id="IPR037245">
    <property type="entry name" value="FIP-RBD_C_sf"/>
</dbReference>
<dbReference type="Gene3D" id="1.10.238.10">
    <property type="entry name" value="EF-hand"/>
    <property type="match status" value="1"/>
</dbReference>
<proteinExistence type="predicted"/>
<evidence type="ECO:0000259" key="15">
    <source>
        <dbReference type="PROSITE" id="PS51511"/>
    </source>
</evidence>
<evidence type="ECO:0000256" key="10">
    <source>
        <dbReference type="ARBA" id="ARBA00023306"/>
    </source>
</evidence>
<evidence type="ECO:0000256" key="3">
    <source>
        <dbReference type="ARBA" id="ARBA00004626"/>
    </source>
</evidence>
<keyword evidence="9" id="KW-0472">Membrane</keyword>
<evidence type="ECO:0000313" key="16">
    <source>
        <dbReference type="EMBL" id="KAI7803628.1"/>
    </source>
</evidence>
<evidence type="ECO:0000256" key="11">
    <source>
        <dbReference type="ARBA" id="ARBA00023329"/>
    </source>
</evidence>
<feature type="coiled-coil region" evidence="12">
    <location>
        <begin position="488"/>
        <end position="515"/>
    </location>
</feature>
<dbReference type="Pfam" id="PF25450">
    <property type="entry name" value="Rab11-FIP3"/>
    <property type="match status" value="1"/>
</dbReference>
<evidence type="ECO:0000256" key="8">
    <source>
        <dbReference type="ARBA" id="ARBA00023054"/>
    </source>
</evidence>
<evidence type="ECO:0000256" key="12">
    <source>
        <dbReference type="SAM" id="Coils"/>
    </source>
</evidence>
<evidence type="ECO:0000256" key="1">
    <source>
        <dbReference type="ARBA" id="ARBA00004214"/>
    </source>
</evidence>
<keyword evidence="11" id="KW-0968">Cytoplasmic vesicle</keyword>
<gene>
    <name evidence="16" type="ORF">IRJ41_009295</name>
</gene>
<feature type="domain" description="FIP-RBD" evidence="15">
    <location>
        <begin position="523"/>
        <end position="585"/>
    </location>
</feature>
<sequence>MDGNVFPDQEQLLIFLKKLKEVFDVCDDDADGYIRVEHFVDLGLQFGQGDEVKNFAKYLDPNAHGKINFKDFCHGHGDGSLGPPVIVCTRPYPECQLYSDEEGLGGRDAQESDMDSAGDSGAGSESSEGGRHDDKEEGMGGLFCGNSCGQMVSSAAASVISVEEQFEDYGEGEDVDFTPSSPIPDDDTRTNGFSDLGSSLPSSAGQTPQKIRHLYSSELLDVYCSQCCKKVNLLNDLEARLKNLKANSPNRKITSTAFGRQLFHHSNFSSSQGSTEDLFRDSIDSCDIDITEKVSYLEKKITELENDSLASGDLKSKLKQENTQLVHRVHELEEQIKDQETHAEQGLEEELKRHREAYSKMQRDKSTEIELLSNRLQQLEEENAEMKVNVCRLKSQTEKLDQEKQRMTDRLEDTSLRLKDEMDLYRKMMDKLWQNRHEFQKEREAMQELIEDLRRELEHLQLFKLETEKPGRGRNAAGLSEYNAKTREIELEHEVKRLKQENHKLRDQNDDLNGQILSLSLYEAKNLFACHTKAQSLAAEIDNASRDELVDALKEQEEINFRLRQYMDKIILAILDHNPSILEIKH</sequence>
<comment type="subcellular location">
    <subcellularLocation>
        <location evidence="3">Cleavage furrow</location>
    </subcellularLocation>
    <subcellularLocation>
        <location evidence="2">Cytoplasmic vesicle</location>
    </subcellularLocation>
    <subcellularLocation>
        <location evidence="1">Midbody</location>
    </subcellularLocation>
    <subcellularLocation>
        <location evidence="4">Recycling endosome membrane</location>
        <topology evidence="4">Peripheral membrane protein</topology>
    </subcellularLocation>
</comment>
<feature type="compositionally biased region" description="Low complexity" evidence="13">
    <location>
        <begin position="117"/>
        <end position="127"/>
    </location>
</feature>
<evidence type="ECO:0000256" key="13">
    <source>
        <dbReference type="SAM" id="MobiDB-lite"/>
    </source>
</evidence>
<keyword evidence="6" id="KW-0132">Cell division</keyword>
<dbReference type="GO" id="GO:0005509">
    <property type="term" value="F:calcium ion binding"/>
    <property type="evidence" value="ECO:0007669"/>
    <property type="project" value="InterPro"/>
</dbReference>
<feature type="coiled-coil region" evidence="12">
    <location>
        <begin position="315"/>
        <end position="463"/>
    </location>
</feature>